<reference evidence="2" key="1">
    <citation type="journal article" date="2019" name="Int. J. Syst. Evol. Microbiol.">
        <title>The Global Catalogue of Microorganisms (GCM) 10K type strain sequencing project: providing services to taxonomists for standard genome sequencing and annotation.</title>
        <authorList>
            <consortium name="The Broad Institute Genomics Platform"/>
            <consortium name="The Broad Institute Genome Sequencing Center for Infectious Disease"/>
            <person name="Wu L."/>
            <person name="Ma J."/>
        </authorList>
    </citation>
    <scope>NUCLEOTIDE SEQUENCE [LARGE SCALE GENOMIC DNA]</scope>
    <source>
        <strain evidence="2">CCUG 62114</strain>
    </source>
</reference>
<comment type="caution">
    <text evidence="1">The sequence shown here is derived from an EMBL/GenBank/DDBJ whole genome shotgun (WGS) entry which is preliminary data.</text>
</comment>
<evidence type="ECO:0000313" key="2">
    <source>
        <dbReference type="Proteomes" id="UP001596997"/>
    </source>
</evidence>
<proteinExistence type="predicted"/>
<dbReference type="Proteomes" id="UP001596997">
    <property type="component" value="Unassembled WGS sequence"/>
</dbReference>
<gene>
    <name evidence="1" type="ORF">ACFQ1O_04080</name>
</gene>
<protein>
    <submittedName>
        <fullName evidence="1">Uncharacterized protein</fullName>
    </submittedName>
</protein>
<evidence type="ECO:0000313" key="1">
    <source>
        <dbReference type="EMBL" id="MFD0963182.1"/>
    </source>
</evidence>
<name>A0ABW3I0R3_9FLAO</name>
<keyword evidence="2" id="KW-1185">Reference proteome</keyword>
<dbReference type="RefSeq" id="WP_377713629.1">
    <property type="nucleotide sequence ID" value="NZ_JBHTJM010000005.1"/>
</dbReference>
<dbReference type="EMBL" id="JBHTJM010000005">
    <property type="protein sequence ID" value="MFD0963182.1"/>
    <property type="molecule type" value="Genomic_DNA"/>
</dbReference>
<accession>A0ABW3I0R3</accession>
<organism evidence="1 2">
    <name type="scientific">Pseudofulvibacter geojedonensis</name>
    <dbReference type="NCBI Taxonomy" id="1123758"/>
    <lineage>
        <taxon>Bacteria</taxon>
        <taxon>Pseudomonadati</taxon>
        <taxon>Bacteroidota</taxon>
        <taxon>Flavobacteriia</taxon>
        <taxon>Flavobacteriales</taxon>
        <taxon>Flavobacteriaceae</taxon>
        <taxon>Pseudofulvibacter</taxon>
    </lineage>
</organism>
<sequence>MNSTTVVLRRKPFFLIKVEEYTFEIKNEEDKNNDGKYEFDQIASFELQNKHVNWIVTTLSYIIDFIGGPSGQIYKEKNLFKFYYKNEY</sequence>